<evidence type="ECO:0000313" key="9">
    <source>
        <dbReference type="EMBL" id="AHE97785.1"/>
    </source>
</evidence>
<dbReference type="Pfam" id="PF13379">
    <property type="entry name" value="NMT1_2"/>
    <property type="match status" value="1"/>
</dbReference>
<dbReference type="SUPFAM" id="SSF53850">
    <property type="entry name" value="Periplasmic binding protein-like II"/>
    <property type="match status" value="1"/>
</dbReference>
<dbReference type="PANTHER" id="PTHR30024:SF7">
    <property type="entry name" value="NITRATE_NITRITE BINDING PROTEIN NRTA"/>
    <property type="match status" value="1"/>
</dbReference>
<name>W0DLN2_9GAMM</name>
<dbReference type="HOGENOM" id="CLU_037398_3_0_6"/>
<dbReference type="RefSeq" id="WP_006748762.1">
    <property type="nucleotide sequence ID" value="NZ_CP007029.1"/>
</dbReference>
<keyword evidence="6" id="KW-0472">Membrane</keyword>
<dbReference type="PANTHER" id="PTHR30024">
    <property type="entry name" value="ALIPHATIC SULFONATES-BINDING PROTEIN-RELATED"/>
    <property type="match status" value="1"/>
</dbReference>
<keyword evidence="4" id="KW-0997">Cell inner membrane</keyword>
<comment type="similarity">
    <text evidence="7">Belongs to the CmpA/NrtA family.</text>
</comment>
<dbReference type="AlphaFoldDB" id="W0DLN2"/>
<dbReference type="OrthoDB" id="9815454at2"/>
<dbReference type="InterPro" id="IPR006311">
    <property type="entry name" value="TAT_signal"/>
</dbReference>
<evidence type="ECO:0000256" key="6">
    <source>
        <dbReference type="ARBA" id="ARBA00023136"/>
    </source>
</evidence>
<dbReference type="EMBL" id="CP007029">
    <property type="protein sequence ID" value="AHE97785.1"/>
    <property type="molecule type" value="Genomic_DNA"/>
</dbReference>
<keyword evidence="2" id="KW-0813">Transport</keyword>
<sequence>MGNKGNSNGGITRRRFLGGMAAAAGAAMLGPATAGRVLASAGGKPETRAAKLGFIALTDAAPLFVAVEKGFFRKHGMTDVEVLKQASWGTTRDNLVLGSRRNGIDGAHILTPMPYLISTGAVTPNNQPVPMYILARLNLSGQCISVGREYADLEVGTDASGFKEALAAKASGGSPVRAAMTFPGGTHDLWIRYWLAAAGIDPNRDIATIVVPPPQMVANMRVGSMDTFCVCEPWNMQLINQGIGYTANITGELWHNHPEKAFALRADYVDANPNAALALTMAIMEAQMYCEEPQNREEVARICSRRRWIHAPFDDIVDRMQGNFDYGTGRVVENHPAQMRYWRDHASYPFQSHDLWFLTENIRWGYLPPDLDTRTLIARVNREDLWREAAGTLGVDTADIPESTSRGIETLFDGKVFDPDNPQAYLDSLALKRLAGSSPVPAYV</sequence>
<dbReference type="Gene3D" id="3.40.190.10">
    <property type="entry name" value="Periplasmic binding protein-like II"/>
    <property type="match status" value="2"/>
</dbReference>
<dbReference type="CDD" id="cd13553">
    <property type="entry name" value="PBP2_NrtA_CpmA_like"/>
    <property type="match status" value="1"/>
</dbReference>
<evidence type="ECO:0000256" key="2">
    <source>
        <dbReference type="ARBA" id="ARBA00022448"/>
    </source>
</evidence>
<comment type="subcellular location">
    <subcellularLocation>
        <location evidence="1">Endomembrane system</location>
    </subcellularLocation>
</comment>
<reference evidence="9 10" key="1">
    <citation type="submission" date="2013-12" db="EMBL/GenBank/DDBJ databases">
        <authorList>
            <consortium name="DOE Joint Genome Institute"/>
            <person name="Muyzer G."/>
            <person name="Huntemann M."/>
            <person name="Han J."/>
            <person name="Chen A."/>
            <person name="Kyrpides N."/>
            <person name="Mavromatis K."/>
            <person name="Markowitz V."/>
            <person name="Palaniappan K."/>
            <person name="Ivanova N."/>
            <person name="Schaumberg A."/>
            <person name="Pati A."/>
            <person name="Liolios K."/>
            <person name="Nordberg H.P."/>
            <person name="Cantor M.N."/>
            <person name="Hua S.X."/>
            <person name="Woyke T."/>
        </authorList>
    </citation>
    <scope>NUCLEOTIDE SEQUENCE [LARGE SCALE GENOMIC DNA]</scope>
    <source>
        <strain evidence="9 10">ARh 1</strain>
    </source>
</reference>
<evidence type="ECO:0000256" key="8">
    <source>
        <dbReference type="SAM" id="SignalP"/>
    </source>
</evidence>
<evidence type="ECO:0000256" key="1">
    <source>
        <dbReference type="ARBA" id="ARBA00004308"/>
    </source>
</evidence>
<evidence type="ECO:0000256" key="7">
    <source>
        <dbReference type="ARBA" id="ARBA00024031"/>
    </source>
</evidence>
<evidence type="ECO:0000256" key="4">
    <source>
        <dbReference type="ARBA" id="ARBA00022519"/>
    </source>
</evidence>
<organism evidence="9 10">
    <name type="scientific">Thioalkalivibrio paradoxus ARh 1</name>
    <dbReference type="NCBI Taxonomy" id="713585"/>
    <lineage>
        <taxon>Bacteria</taxon>
        <taxon>Pseudomonadati</taxon>
        <taxon>Pseudomonadota</taxon>
        <taxon>Gammaproteobacteria</taxon>
        <taxon>Chromatiales</taxon>
        <taxon>Ectothiorhodospiraceae</taxon>
        <taxon>Thioalkalivibrio</taxon>
    </lineage>
</organism>
<dbReference type="PROSITE" id="PS51318">
    <property type="entry name" value="TAT"/>
    <property type="match status" value="1"/>
</dbReference>
<protein>
    <submittedName>
        <fullName evidence="9">Bicarbonate-binding protein CmpA</fullName>
    </submittedName>
</protein>
<dbReference type="STRING" id="713585.THITH_05385"/>
<dbReference type="InterPro" id="IPR044527">
    <property type="entry name" value="NrtA/CpmA_ABC-bd_dom"/>
</dbReference>
<keyword evidence="3" id="KW-1003">Cell membrane</keyword>
<feature type="chain" id="PRO_5004787108" evidence="8">
    <location>
        <begin position="35"/>
        <end position="444"/>
    </location>
</feature>
<keyword evidence="10" id="KW-1185">Reference proteome</keyword>
<evidence type="ECO:0000256" key="3">
    <source>
        <dbReference type="ARBA" id="ARBA00022475"/>
    </source>
</evidence>
<evidence type="ECO:0000313" key="10">
    <source>
        <dbReference type="Proteomes" id="UP000005289"/>
    </source>
</evidence>
<gene>
    <name evidence="9" type="ORF">THITH_05385</name>
</gene>
<dbReference type="KEGG" id="tti:THITH_05385"/>
<evidence type="ECO:0000256" key="5">
    <source>
        <dbReference type="ARBA" id="ARBA00022729"/>
    </source>
</evidence>
<dbReference type="Proteomes" id="UP000005289">
    <property type="component" value="Chromosome"/>
</dbReference>
<feature type="signal peptide" evidence="8">
    <location>
        <begin position="1"/>
        <end position="34"/>
    </location>
</feature>
<keyword evidence="5 8" id="KW-0732">Signal</keyword>
<dbReference type="GO" id="GO:0012505">
    <property type="term" value="C:endomembrane system"/>
    <property type="evidence" value="ECO:0007669"/>
    <property type="project" value="UniProtKB-SubCell"/>
</dbReference>
<proteinExistence type="inferred from homology"/>
<accession>W0DLN2</accession>